<sequence length="32" mass="3492">MRCPSCGFENLEGRKFCNECGAPLKGRCPQCG</sequence>
<reference evidence="2" key="1">
    <citation type="submission" date="2020-07" db="EMBL/GenBank/DDBJ databases">
        <title>Huge and variable diversity of episymbiotic CPR bacteria and DPANN archaea in groundwater ecosystems.</title>
        <authorList>
            <person name="He C.Y."/>
            <person name="Keren R."/>
            <person name="Whittaker M."/>
            <person name="Farag I.F."/>
            <person name="Doudna J."/>
            <person name="Cate J.H.D."/>
            <person name="Banfield J.F."/>
        </authorList>
    </citation>
    <scope>NUCLEOTIDE SEQUENCE</scope>
    <source>
        <strain evidence="2">NC_groundwater_672_Ag_B-0.1um_62_36</strain>
    </source>
</reference>
<dbReference type="Pfam" id="PF12773">
    <property type="entry name" value="DZR"/>
    <property type="match status" value="1"/>
</dbReference>
<evidence type="ECO:0000313" key="2">
    <source>
        <dbReference type="EMBL" id="MBI2875645.1"/>
    </source>
</evidence>
<comment type="caution">
    <text evidence="2">The sequence shown here is derived from an EMBL/GenBank/DDBJ whole genome shotgun (WGS) entry which is preliminary data.</text>
</comment>
<evidence type="ECO:0000259" key="1">
    <source>
        <dbReference type="Pfam" id="PF12773"/>
    </source>
</evidence>
<dbReference type="Proteomes" id="UP000769766">
    <property type="component" value="Unassembled WGS sequence"/>
</dbReference>
<dbReference type="Gene3D" id="4.10.1060.10">
    <property type="entry name" value="Zinc finger, RanBP2-type"/>
    <property type="match status" value="1"/>
</dbReference>
<protein>
    <submittedName>
        <fullName evidence="2">Zinc ribbon domain-containing protein</fullName>
    </submittedName>
</protein>
<accession>A0A932CLJ5</accession>
<feature type="non-terminal residue" evidence="2">
    <location>
        <position position="32"/>
    </location>
</feature>
<name>A0A932CLJ5_UNCTE</name>
<dbReference type="EMBL" id="JACPRF010000059">
    <property type="protein sequence ID" value="MBI2875645.1"/>
    <property type="molecule type" value="Genomic_DNA"/>
</dbReference>
<proteinExistence type="predicted"/>
<dbReference type="AlphaFoldDB" id="A0A932CLJ5"/>
<gene>
    <name evidence="2" type="ORF">HYY20_02050</name>
</gene>
<organism evidence="2 3">
    <name type="scientific">Tectimicrobiota bacterium</name>
    <dbReference type="NCBI Taxonomy" id="2528274"/>
    <lineage>
        <taxon>Bacteria</taxon>
        <taxon>Pseudomonadati</taxon>
        <taxon>Nitrospinota/Tectimicrobiota group</taxon>
        <taxon>Candidatus Tectimicrobiota</taxon>
    </lineage>
</organism>
<dbReference type="InterPro" id="IPR025874">
    <property type="entry name" value="DZR"/>
</dbReference>
<evidence type="ECO:0000313" key="3">
    <source>
        <dbReference type="Proteomes" id="UP000769766"/>
    </source>
</evidence>
<feature type="domain" description="DZANK-type" evidence="1">
    <location>
        <begin position="3"/>
        <end position="32"/>
    </location>
</feature>